<dbReference type="Proteomes" id="UP000604825">
    <property type="component" value="Unassembled WGS sequence"/>
</dbReference>
<dbReference type="OrthoDB" id="663296at2759"/>
<dbReference type="AlphaFoldDB" id="A0A811QCN5"/>
<protein>
    <recommendedName>
        <fullName evidence="1">No apical meristem-associated C-terminal domain-containing protein</fullName>
    </recommendedName>
</protein>
<gene>
    <name evidence="2" type="ORF">NCGR_LOCUS37488</name>
</gene>
<accession>A0A811QCN5</accession>
<name>A0A811QCN5_9POAL</name>
<reference evidence="2" key="1">
    <citation type="submission" date="2020-10" db="EMBL/GenBank/DDBJ databases">
        <authorList>
            <person name="Han B."/>
            <person name="Lu T."/>
            <person name="Zhao Q."/>
            <person name="Huang X."/>
            <person name="Zhao Y."/>
        </authorList>
    </citation>
    <scope>NUCLEOTIDE SEQUENCE</scope>
</reference>
<sequence length="222" mass="25533">MAANRNYYTNMMTEDTHPVDFEDFSTPCNEQQSHKVVVTPVASSARPNHERSKNFNKKEDEILVSTWLNVEGRRQSGATMQDKIEDSRALYKSEDPQKRSFQFENCWKQLRGQAKWMTKLDELVAAKSSNKKQKKTFNLNLATPSISTIEGREVAAPEENTLSRPMEHKNAKAAPYQSGKKGCTEALENLRAKKKEFDTDKELKKDEWFKQAFALEQEMGCE</sequence>
<feature type="domain" description="No apical meristem-associated C-terminal" evidence="1">
    <location>
        <begin position="99"/>
        <end position="210"/>
    </location>
</feature>
<dbReference type="EMBL" id="CAJGYO010000009">
    <property type="protein sequence ID" value="CAD6253871.1"/>
    <property type="molecule type" value="Genomic_DNA"/>
</dbReference>
<dbReference type="InterPro" id="IPR029466">
    <property type="entry name" value="NAM-associated_C"/>
</dbReference>
<evidence type="ECO:0000259" key="1">
    <source>
        <dbReference type="Pfam" id="PF14303"/>
    </source>
</evidence>
<keyword evidence="3" id="KW-1185">Reference proteome</keyword>
<evidence type="ECO:0000313" key="3">
    <source>
        <dbReference type="Proteomes" id="UP000604825"/>
    </source>
</evidence>
<dbReference type="PANTHER" id="PTHR45224">
    <property type="entry name" value="OS01G0527900 PROTEIN-RELATED"/>
    <property type="match status" value="1"/>
</dbReference>
<comment type="caution">
    <text evidence="2">The sequence shown here is derived from an EMBL/GenBank/DDBJ whole genome shotgun (WGS) entry which is preliminary data.</text>
</comment>
<organism evidence="2 3">
    <name type="scientific">Miscanthus lutarioriparius</name>
    <dbReference type="NCBI Taxonomy" id="422564"/>
    <lineage>
        <taxon>Eukaryota</taxon>
        <taxon>Viridiplantae</taxon>
        <taxon>Streptophyta</taxon>
        <taxon>Embryophyta</taxon>
        <taxon>Tracheophyta</taxon>
        <taxon>Spermatophyta</taxon>
        <taxon>Magnoliopsida</taxon>
        <taxon>Liliopsida</taxon>
        <taxon>Poales</taxon>
        <taxon>Poaceae</taxon>
        <taxon>PACMAD clade</taxon>
        <taxon>Panicoideae</taxon>
        <taxon>Andropogonodae</taxon>
        <taxon>Andropogoneae</taxon>
        <taxon>Saccharinae</taxon>
        <taxon>Miscanthus</taxon>
    </lineage>
</organism>
<dbReference type="Pfam" id="PF14303">
    <property type="entry name" value="NAM-associated"/>
    <property type="match status" value="1"/>
</dbReference>
<proteinExistence type="predicted"/>
<evidence type="ECO:0000313" key="2">
    <source>
        <dbReference type="EMBL" id="CAD6253871.1"/>
    </source>
</evidence>